<organism evidence="2 3">
    <name type="scientific">Bradyrhizobium oligotrophicum S58</name>
    <dbReference type="NCBI Taxonomy" id="1245469"/>
    <lineage>
        <taxon>Bacteria</taxon>
        <taxon>Pseudomonadati</taxon>
        <taxon>Pseudomonadota</taxon>
        <taxon>Alphaproteobacteria</taxon>
        <taxon>Hyphomicrobiales</taxon>
        <taxon>Nitrobacteraceae</taxon>
        <taxon>Bradyrhizobium</taxon>
    </lineage>
</organism>
<dbReference type="eggNOG" id="ENOG50316KT">
    <property type="taxonomic scope" value="Bacteria"/>
</dbReference>
<feature type="transmembrane region" description="Helical" evidence="1">
    <location>
        <begin position="69"/>
        <end position="86"/>
    </location>
</feature>
<dbReference type="OrthoDB" id="8253063at2"/>
<keyword evidence="3" id="KW-1185">Reference proteome</keyword>
<evidence type="ECO:0000313" key="3">
    <source>
        <dbReference type="Proteomes" id="UP000011841"/>
    </source>
</evidence>
<dbReference type="AlphaFoldDB" id="M4Z565"/>
<evidence type="ECO:0000313" key="2">
    <source>
        <dbReference type="EMBL" id="BAM88404.1"/>
    </source>
</evidence>
<dbReference type="EMBL" id="AP012603">
    <property type="protein sequence ID" value="BAM88404.1"/>
    <property type="molecule type" value="Genomic_DNA"/>
</dbReference>
<dbReference type="GeneID" id="301816293"/>
<evidence type="ECO:0008006" key="4">
    <source>
        <dbReference type="Google" id="ProtNLM"/>
    </source>
</evidence>
<accession>M4Z565</accession>
<name>M4Z565_9BRAD</name>
<keyword evidence="1" id="KW-0812">Transmembrane</keyword>
<dbReference type="RefSeq" id="WP_015665527.1">
    <property type="nucleotide sequence ID" value="NC_020453.1"/>
</dbReference>
<keyword evidence="1" id="KW-1133">Transmembrane helix</keyword>
<keyword evidence="1" id="KW-0472">Membrane</keyword>
<gene>
    <name evidence="2" type="ORF">S58_23980</name>
</gene>
<protein>
    <recommendedName>
        <fullName evidence="4">DUF883 domain-containing protein</fullName>
    </recommendedName>
</protein>
<reference evidence="2 3" key="1">
    <citation type="journal article" date="2013" name="Appl. Environ. Microbiol.">
        <title>Genome analysis suggests that the soil oligotrophic bacterium Agromonas oligotrophica (Bradyrhizobium oligotrophicum) is a nitrogen-fixing symbiont of Aeschynomene indica.</title>
        <authorList>
            <person name="Okubo T."/>
            <person name="Fukushima S."/>
            <person name="Itakura M."/>
            <person name="Oshima K."/>
            <person name="Longtonglang A."/>
            <person name="Teaumroong N."/>
            <person name="Mitsui H."/>
            <person name="Hattori M."/>
            <person name="Hattori R."/>
            <person name="Hattori T."/>
            <person name="Minamisawa K."/>
        </authorList>
    </citation>
    <scope>NUCLEOTIDE SEQUENCE [LARGE SCALE GENOMIC DNA]</scope>
    <source>
        <strain evidence="2 3">S58</strain>
    </source>
</reference>
<proteinExistence type="predicted"/>
<sequence>MAIDPTILRNELDALTHELSQLLRTAGARHGASTAPPIAVTVAAAIKALGTGLNDADFEVERLIRARPLMATASAFALGMAVGLLLRRT</sequence>
<dbReference type="Proteomes" id="UP000011841">
    <property type="component" value="Chromosome"/>
</dbReference>
<dbReference type="HOGENOM" id="CLU_2448810_0_0_5"/>
<evidence type="ECO:0000256" key="1">
    <source>
        <dbReference type="SAM" id="Phobius"/>
    </source>
</evidence>
<dbReference type="KEGG" id="aol:S58_23980"/>
<dbReference type="STRING" id="1245469.S58_23980"/>